<sequence>MEFRQFASASSSIGDALLALPQSWTAPVSPRLVRFTAMSRSGGTSYERVSIPLSRGSAALTWTKTEPLKTSRPPGRAGPKLGWPGPIKIMR</sequence>
<evidence type="ECO:0000256" key="1">
    <source>
        <dbReference type="SAM" id="MobiDB-lite"/>
    </source>
</evidence>
<dbReference type="GeneID" id="98140238"/>
<dbReference type="Proteomes" id="UP001610432">
    <property type="component" value="Unassembled WGS sequence"/>
</dbReference>
<proteinExistence type="predicted"/>
<accession>A0ABR4LLZ0</accession>
<dbReference type="RefSeq" id="XP_070884539.1">
    <property type="nucleotide sequence ID" value="XM_071025166.1"/>
</dbReference>
<keyword evidence="3" id="KW-1185">Reference proteome</keyword>
<comment type="caution">
    <text evidence="2">The sequence shown here is derived from an EMBL/GenBank/DDBJ whole genome shotgun (WGS) entry which is preliminary data.</text>
</comment>
<name>A0ABR4LLZ0_9EURO</name>
<protein>
    <submittedName>
        <fullName evidence="2">Uncharacterized protein</fullName>
    </submittedName>
</protein>
<organism evidence="2 3">
    <name type="scientific">Aspergillus lucknowensis</name>
    <dbReference type="NCBI Taxonomy" id="176173"/>
    <lineage>
        <taxon>Eukaryota</taxon>
        <taxon>Fungi</taxon>
        <taxon>Dikarya</taxon>
        <taxon>Ascomycota</taxon>
        <taxon>Pezizomycotina</taxon>
        <taxon>Eurotiomycetes</taxon>
        <taxon>Eurotiomycetidae</taxon>
        <taxon>Eurotiales</taxon>
        <taxon>Aspergillaceae</taxon>
        <taxon>Aspergillus</taxon>
        <taxon>Aspergillus subgen. Nidulantes</taxon>
    </lineage>
</organism>
<reference evidence="2 3" key="1">
    <citation type="submission" date="2024-07" db="EMBL/GenBank/DDBJ databases">
        <title>Section-level genome sequencing and comparative genomics of Aspergillus sections Usti and Cavernicolus.</title>
        <authorList>
            <consortium name="Lawrence Berkeley National Laboratory"/>
            <person name="Nybo J.L."/>
            <person name="Vesth T.C."/>
            <person name="Theobald S."/>
            <person name="Frisvad J.C."/>
            <person name="Larsen T.O."/>
            <person name="Kjaerboelling I."/>
            <person name="Rothschild-Mancinelli K."/>
            <person name="Lyhne E.K."/>
            <person name="Kogle M.E."/>
            <person name="Barry K."/>
            <person name="Clum A."/>
            <person name="Na H."/>
            <person name="Ledsgaard L."/>
            <person name="Lin J."/>
            <person name="Lipzen A."/>
            <person name="Kuo A."/>
            <person name="Riley R."/>
            <person name="Mondo S."/>
            <person name="Labutti K."/>
            <person name="Haridas S."/>
            <person name="Pangalinan J."/>
            <person name="Salamov A.A."/>
            <person name="Simmons B.A."/>
            <person name="Magnuson J.K."/>
            <person name="Chen J."/>
            <person name="Drula E."/>
            <person name="Henrissat B."/>
            <person name="Wiebenga A."/>
            <person name="Lubbers R.J."/>
            <person name="Gomes A.C."/>
            <person name="Macurrencykelacurrency M.R."/>
            <person name="Stajich J."/>
            <person name="Grigoriev I.V."/>
            <person name="Mortensen U.H."/>
            <person name="De Vries R.P."/>
            <person name="Baker S.E."/>
            <person name="Andersen M.R."/>
        </authorList>
    </citation>
    <scope>NUCLEOTIDE SEQUENCE [LARGE SCALE GENOMIC DNA]</scope>
    <source>
        <strain evidence="2 3">CBS 449.75</strain>
    </source>
</reference>
<feature type="region of interest" description="Disordered" evidence="1">
    <location>
        <begin position="62"/>
        <end position="91"/>
    </location>
</feature>
<gene>
    <name evidence="2" type="ORF">BJX67DRAFT_179264</name>
</gene>
<dbReference type="EMBL" id="JBFXLQ010000031">
    <property type="protein sequence ID" value="KAL2865560.1"/>
    <property type="molecule type" value="Genomic_DNA"/>
</dbReference>
<evidence type="ECO:0000313" key="2">
    <source>
        <dbReference type="EMBL" id="KAL2865560.1"/>
    </source>
</evidence>
<evidence type="ECO:0000313" key="3">
    <source>
        <dbReference type="Proteomes" id="UP001610432"/>
    </source>
</evidence>